<dbReference type="AlphaFoldDB" id="A0A427ADM9"/>
<sequence length="90" mass="9642">MSCRLQRPPPLGLLLQYSKTPQVDPRRYLFSRDETLTDGDNAAPPATSGLVLDASGCRKPKLPFPLPTSTFLPSESGQRGGGWLSSVNAG</sequence>
<protein>
    <submittedName>
        <fullName evidence="2">Uncharacterized protein</fullName>
    </submittedName>
</protein>
<accession>A0A427ADM9</accession>
<organism evidence="2 3">
    <name type="scientific">Ensete ventricosum</name>
    <name type="common">Abyssinian banana</name>
    <name type="synonym">Musa ensete</name>
    <dbReference type="NCBI Taxonomy" id="4639"/>
    <lineage>
        <taxon>Eukaryota</taxon>
        <taxon>Viridiplantae</taxon>
        <taxon>Streptophyta</taxon>
        <taxon>Embryophyta</taxon>
        <taxon>Tracheophyta</taxon>
        <taxon>Spermatophyta</taxon>
        <taxon>Magnoliopsida</taxon>
        <taxon>Liliopsida</taxon>
        <taxon>Zingiberales</taxon>
        <taxon>Musaceae</taxon>
        <taxon>Ensete</taxon>
    </lineage>
</organism>
<gene>
    <name evidence="2" type="ORF">B296_00020600</name>
</gene>
<evidence type="ECO:0000313" key="2">
    <source>
        <dbReference type="EMBL" id="RRT74343.1"/>
    </source>
</evidence>
<evidence type="ECO:0000313" key="3">
    <source>
        <dbReference type="Proteomes" id="UP000287651"/>
    </source>
</evidence>
<evidence type="ECO:0000256" key="1">
    <source>
        <dbReference type="SAM" id="MobiDB-lite"/>
    </source>
</evidence>
<feature type="region of interest" description="Disordered" evidence="1">
    <location>
        <begin position="68"/>
        <end position="90"/>
    </location>
</feature>
<comment type="caution">
    <text evidence="2">The sequence shown here is derived from an EMBL/GenBank/DDBJ whole genome shotgun (WGS) entry which is preliminary data.</text>
</comment>
<dbReference type="Proteomes" id="UP000287651">
    <property type="component" value="Unassembled WGS sequence"/>
</dbReference>
<reference evidence="2 3" key="1">
    <citation type="journal article" date="2014" name="Agronomy (Basel)">
        <title>A Draft Genome Sequence for Ensete ventricosum, the Drought-Tolerant Tree Against Hunger.</title>
        <authorList>
            <person name="Harrison J."/>
            <person name="Moore K.A."/>
            <person name="Paszkiewicz K."/>
            <person name="Jones T."/>
            <person name="Grant M."/>
            <person name="Ambacheew D."/>
            <person name="Muzemil S."/>
            <person name="Studholme D.J."/>
        </authorList>
    </citation>
    <scope>NUCLEOTIDE SEQUENCE [LARGE SCALE GENOMIC DNA]</scope>
</reference>
<name>A0A427ADM9_ENSVE</name>
<dbReference type="EMBL" id="AMZH03002802">
    <property type="protein sequence ID" value="RRT74343.1"/>
    <property type="molecule type" value="Genomic_DNA"/>
</dbReference>
<proteinExistence type="predicted"/>